<dbReference type="GO" id="GO:0003676">
    <property type="term" value="F:nucleic acid binding"/>
    <property type="evidence" value="ECO:0007669"/>
    <property type="project" value="InterPro"/>
</dbReference>
<feature type="non-terminal residue" evidence="3">
    <location>
        <position position="1"/>
    </location>
</feature>
<dbReference type="InterPro" id="IPR043502">
    <property type="entry name" value="DNA/RNA_pol_sf"/>
</dbReference>
<keyword evidence="3" id="KW-0695">RNA-directed DNA polymerase</keyword>
<evidence type="ECO:0000313" key="3">
    <source>
        <dbReference type="EMBL" id="JAR90838.1"/>
    </source>
</evidence>
<dbReference type="SUPFAM" id="SSF56672">
    <property type="entry name" value="DNA/RNA polymerases"/>
    <property type="match status" value="1"/>
</dbReference>
<dbReference type="PANTHER" id="PTHR36688">
    <property type="entry name" value="ENDO/EXONUCLEASE/PHOSPHATASE DOMAIN-CONTAINING PROTEIN"/>
    <property type="match status" value="1"/>
</dbReference>
<dbReference type="Gene3D" id="3.30.420.10">
    <property type="entry name" value="Ribonuclease H-like superfamily/Ribonuclease H"/>
    <property type="match status" value="1"/>
</dbReference>
<dbReference type="InterPro" id="IPR002156">
    <property type="entry name" value="RNaseH_domain"/>
</dbReference>
<feature type="domain" description="RNase H type-1" evidence="2">
    <location>
        <begin position="896"/>
        <end position="1024"/>
    </location>
</feature>
<dbReference type="InterPro" id="IPR052560">
    <property type="entry name" value="RdDP_mobile_element"/>
</dbReference>
<dbReference type="SUPFAM" id="SSF56219">
    <property type="entry name" value="DNase I-like"/>
    <property type="match status" value="1"/>
</dbReference>
<proteinExistence type="predicted"/>
<accession>A0A147BJ90</accession>
<dbReference type="Gene3D" id="3.60.10.10">
    <property type="entry name" value="Endonuclease/exonuclease/phosphatase"/>
    <property type="match status" value="1"/>
</dbReference>
<dbReference type="Pfam" id="PF00078">
    <property type="entry name" value="RVT_1"/>
    <property type="match status" value="1"/>
</dbReference>
<evidence type="ECO:0000259" key="2">
    <source>
        <dbReference type="PROSITE" id="PS50879"/>
    </source>
</evidence>
<protein>
    <submittedName>
        <fullName evidence="3">Putative rna-directed dna polymerase from mobile element jockey-like protein</fullName>
    </submittedName>
</protein>
<evidence type="ECO:0000259" key="1">
    <source>
        <dbReference type="PROSITE" id="PS50878"/>
    </source>
</evidence>
<dbReference type="InterPro" id="IPR012337">
    <property type="entry name" value="RNaseH-like_sf"/>
</dbReference>
<dbReference type="EMBL" id="GEGO01004566">
    <property type="protein sequence ID" value="JAR90838.1"/>
    <property type="molecule type" value="Transcribed_RNA"/>
</dbReference>
<dbReference type="GO" id="GO:0042575">
    <property type="term" value="C:DNA polymerase complex"/>
    <property type="evidence" value="ECO:0007669"/>
    <property type="project" value="UniProtKB-ARBA"/>
</dbReference>
<feature type="domain" description="Reverse transcriptase" evidence="1">
    <location>
        <begin position="415"/>
        <end position="686"/>
    </location>
</feature>
<reference evidence="3" key="1">
    <citation type="journal article" date="2018" name="PLoS Negl. Trop. Dis.">
        <title>Sialome diversity of ticks revealed by RNAseq of single tick salivary glands.</title>
        <authorList>
            <person name="Perner J."/>
            <person name="Kropackova S."/>
            <person name="Kopacek P."/>
            <person name="Ribeiro J.M."/>
        </authorList>
    </citation>
    <scope>NUCLEOTIDE SEQUENCE</scope>
    <source>
        <strain evidence="3">Siblings of single egg batch collected in Ceske Budejovice</strain>
        <tissue evidence="3">Salivary glands</tissue>
    </source>
</reference>
<dbReference type="PROSITE" id="PS50878">
    <property type="entry name" value="RT_POL"/>
    <property type="match status" value="1"/>
</dbReference>
<dbReference type="CDD" id="cd09276">
    <property type="entry name" value="Rnase_HI_RT_non_LTR"/>
    <property type="match status" value="1"/>
</dbReference>
<name>A0A147BJ90_IXORI</name>
<dbReference type="GO" id="GO:0004523">
    <property type="term" value="F:RNA-DNA hybrid ribonuclease activity"/>
    <property type="evidence" value="ECO:0007669"/>
    <property type="project" value="InterPro"/>
</dbReference>
<dbReference type="InterPro" id="IPR000477">
    <property type="entry name" value="RT_dom"/>
</dbReference>
<dbReference type="PROSITE" id="PS50879">
    <property type="entry name" value="RNASE_H_1"/>
    <property type="match status" value="1"/>
</dbReference>
<dbReference type="InterPro" id="IPR036691">
    <property type="entry name" value="Endo/exonu/phosph_ase_sf"/>
</dbReference>
<dbReference type="CDD" id="cd01650">
    <property type="entry name" value="RT_nLTR_like"/>
    <property type="match status" value="1"/>
</dbReference>
<sequence>GGVALIVQPSCPSEQIPLTSNLEAVAARIYIGIMVTVCSLYLPPNEQITLTDLEQLVSELPSPYLLLGDFNAHNRLWGSQSDDSRGKVVENFLLKNSVNLLNNKSPTHITLSLPVKYSAIDLSFCSASLFTKLSWRVHQNPYNSDHFPVLIQHSCATPCVPKRVPRWVIEKADWTKFSEQAQIPEDGFTALNIDEATSALTTVIIDAAIVSIPRTSSRFPKYPKPWWSPECTEAKKNKNKYWGKFKRYPTSEWLIALKRSKAELRRIIRRQKKNSWCKYTSDVTQDTSIKEIWDKVRKMEGLYNDTRLSILKDGTVQVCSPIDQANLLGHTFSVVSSKSSYQKPFLAYCTQAERKSLPIKLSSEEPYNKPLSFRELEVSTLHCRNSAVGLDNIHYKMIANLSHDSKLALLKFYNRIWETGVFPTSWRKAIVIAIPKPGKDHTNPQNYRPIALTSCLCKVLERMINSRLVFCLEAKNLLSRAQCGFRKNRSTLDHLVSLETEVRSAFVRREHLVAVFFDLAKAYDTTWRHGILSNLVSMGFNGNMMMFIKNFLTDRTFQVRRGAVLSDEFMQETGVPQGCILSVTLFLVQINSLSREISRPIEHSLYADDLKISIRTSSLRVAERQLQLCINKLGKWCFRNGFQFSAEKSAIVHFTRKRGLYPNPELSLNGTQLTCKNSHKFLGVIFDRKLTFGEHIACLRKNCLKKLNILKVLAHTSWGGHVESLLHIYRATVRSKLDYGSFVYGSARQSTIRQLDPVHHQAIRLCTGAFRTSPVESLYITAHEQPLHLRRELLGLFYAGRIAMYKDNPAYTHVLAPSFTELFARRPSVAQPFGIRVQQVLSDTRVSISEVASFRPPLPPWYNPSISCDLRLTEFQKPYTAPLVYQQCFLEILKEFKDYRVFYTDGSKTGNAVGAAFVSGTTRNAFQLSPIASVFTSELYAIIASLKHIRKYRIKKSLVCSDSLSALMAIGSIGPKKHPFIADIHTLLREIQSVGGHVQFFWVPGHSGITGNELADKTARQGPFEDRTHMPLPLSDIRREMSKSVATKWLRQWKKCVGNKLHTLHPTTDKFQDHRHLSRPDSVLLTRLRIGHTRLTHSHLLMGEESPTCEACDSDLTVMHLFVCRKLEPFLKPLLAPLRRFNIPFHPCLVLGHEPQISLKDLFTFLQKSGLKSLL</sequence>
<dbReference type="Pfam" id="PF14529">
    <property type="entry name" value="Exo_endo_phos_2"/>
    <property type="match status" value="1"/>
</dbReference>
<dbReference type="Pfam" id="PF00075">
    <property type="entry name" value="RNase_H"/>
    <property type="match status" value="1"/>
</dbReference>
<keyword evidence="3" id="KW-0808">Transferase</keyword>
<dbReference type="InterPro" id="IPR036397">
    <property type="entry name" value="RNaseH_sf"/>
</dbReference>
<dbReference type="SUPFAM" id="SSF53098">
    <property type="entry name" value="Ribonuclease H-like"/>
    <property type="match status" value="1"/>
</dbReference>
<keyword evidence="3" id="KW-0548">Nucleotidyltransferase</keyword>
<dbReference type="AlphaFoldDB" id="A0A147BJ90"/>
<dbReference type="PANTHER" id="PTHR36688:SF2">
    <property type="entry name" value="ENDONUCLEASE_EXONUCLEASE_PHOSPHATASE DOMAIN-CONTAINING PROTEIN"/>
    <property type="match status" value="1"/>
</dbReference>
<organism evidence="3">
    <name type="scientific">Ixodes ricinus</name>
    <name type="common">Common tick</name>
    <name type="synonym">Acarus ricinus</name>
    <dbReference type="NCBI Taxonomy" id="34613"/>
    <lineage>
        <taxon>Eukaryota</taxon>
        <taxon>Metazoa</taxon>
        <taxon>Ecdysozoa</taxon>
        <taxon>Arthropoda</taxon>
        <taxon>Chelicerata</taxon>
        <taxon>Arachnida</taxon>
        <taxon>Acari</taxon>
        <taxon>Parasitiformes</taxon>
        <taxon>Ixodida</taxon>
        <taxon>Ixodoidea</taxon>
        <taxon>Ixodidae</taxon>
        <taxon>Ixodinae</taxon>
        <taxon>Ixodes</taxon>
    </lineage>
</organism>
<dbReference type="GO" id="GO:0003964">
    <property type="term" value="F:RNA-directed DNA polymerase activity"/>
    <property type="evidence" value="ECO:0007669"/>
    <property type="project" value="UniProtKB-KW"/>
</dbReference>
<dbReference type="InterPro" id="IPR005135">
    <property type="entry name" value="Endo/exonuclease/phosphatase"/>
</dbReference>